<keyword evidence="8" id="KW-1185">Reference proteome</keyword>
<sequence length="716" mass="82641">MTVLNFVNADMSSSVRMPLLNTGTPDSKRQEIHNYFCQTFDLYDRLFEVLGSNNDAWYKKAISLRHPLIFYYGHTATFFVNKLIAARLIESRIDPDIEAMMAIGVDEMSWDDLDDNNYDWPSVEALQAYRQKVRSMVSEFIRTMPLEIPVQWDSSAWLILMGIEHERIHLETSSVLIRQLPLSCLNNNGQWPVCSETGTPPENTMVALAGGRVKLGKSYDDPLYGWDNEYGSQEIDVAPFKASEYLVSNGEFLAFLNAGGYDTEQWWTDEGWAWATFAEARHPEFWVRNEGRWKYRTLLEEIDMPWDWPVDANCHEAQAFCRWKSEKTGRSIQLPTESEWYCLREQIDTDLPYWEQAPGNINLEYWSSACPVDRFRTGEFCDIIGNVWQWTRTPIDAYEGFRVHPYYDDFSTPTFDSKHNLIKGGCWISTGNYGIKDSRYAFRRHFYQHAGFRYVESTASGQETINPYETDALVSQYLEFHFGQEYFGVSNYPKSCADLCRSLMVNNLMGSEPMTRALDLGCSVGRSSFELARWFQHVDGIDFSARFISAAAELQKNGKIRYFMPTEGELGEFKVASLKATGLDDIDVNRILFTQGDACNLKPKYCDYDLVFAGNLIDRLSDPQQFLGTIHQRIRPGGLLVLTSPYTWLEDYTHKEQWLGGIRENGEALDTYTGLKRVLGQYFDEVQPPADIPFVIRETARKYQHTVAQCTVWRCR</sequence>
<dbReference type="SUPFAM" id="SSF53335">
    <property type="entry name" value="S-adenosyl-L-methionine-dependent methyltransferases"/>
    <property type="match status" value="1"/>
</dbReference>
<evidence type="ECO:0000259" key="4">
    <source>
        <dbReference type="Pfam" id="PF03781"/>
    </source>
</evidence>
<comment type="caution">
    <text evidence="7">The sequence shown here is derived from an EMBL/GenBank/DDBJ whole genome shotgun (WGS) entry which is preliminary data.</text>
</comment>
<dbReference type="CDD" id="cd02440">
    <property type="entry name" value="AdoMet_MTases"/>
    <property type="match status" value="1"/>
</dbReference>
<dbReference type="InterPro" id="IPR051043">
    <property type="entry name" value="Sulfatase_Mod_Factor_Kinase"/>
</dbReference>
<dbReference type="Pfam" id="PF12867">
    <property type="entry name" value="DinB_2"/>
    <property type="match status" value="1"/>
</dbReference>
<dbReference type="InterPro" id="IPR042095">
    <property type="entry name" value="SUMF_sf"/>
</dbReference>
<dbReference type="Gene3D" id="3.90.1580.10">
    <property type="entry name" value="paralog of FGE (formylglycine-generating enzyme)"/>
    <property type="match status" value="1"/>
</dbReference>
<accession>A0ABT3MUS1</accession>
<dbReference type="InterPro" id="IPR029063">
    <property type="entry name" value="SAM-dependent_MTases_sf"/>
</dbReference>
<keyword evidence="2" id="KW-0408">Iron</keyword>
<dbReference type="Pfam" id="PF08242">
    <property type="entry name" value="Methyltransf_12"/>
    <property type="match status" value="1"/>
</dbReference>
<dbReference type="Proteomes" id="UP001209854">
    <property type="component" value="Unassembled WGS sequence"/>
</dbReference>
<name>A0ABT3MUS1_9GAMM</name>
<proteinExistence type="predicted"/>
<evidence type="ECO:0000313" key="7">
    <source>
        <dbReference type="EMBL" id="MCW7553126.1"/>
    </source>
</evidence>
<evidence type="ECO:0000313" key="8">
    <source>
        <dbReference type="Proteomes" id="UP001209854"/>
    </source>
</evidence>
<organism evidence="7 8">
    <name type="scientific">Endozoicomonas gorgoniicola</name>
    <dbReference type="NCBI Taxonomy" id="1234144"/>
    <lineage>
        <taxon>Bacteria</taxon>
        <taxon>Pseudomonadati</taxon>
        <taxon>Pseudomonadota</taxon>
        <taxon>Gammaproteobacteria</taxon>
        <taxon>Oceanospirillales</taxon>
        <taxon>Endozoicomonadaceae</taxon>
        <taxon>Endozoicomonas</taxon>
    </lineage>
</organism>
<evidence type="ECO:0000256" key="1">
    <source>
        <dbReference type="ARBA" id="ARBA00023002"/>
    </source>
</evidence>
<evidence type="ECO:0000259" key="6">
    <source>
        <dbReference type="Pfam" id="PF12867"/>
    </source>
</evidence>
<dbReference type="SUPFAM" id="SSF56436">
    <property type="entry name" value="C-type lectin-like"/>
    <property type="match status" value="1"/>
</dbReference>
<keyword evidence="1" id="KW-0560">Oxidoreductase</keyword>
<dbReference type="EMBL" id="JAPFCC010000001">
    <property type="protein sequence ID" value="MCW7553126.1"/>
    <property type="molecule type" value="Genomic_DNA"/>
</dbReference>
<dbReference type="NCBIfam" id="TIGR04345">
    <property type="entry name" value="ovoA_Cterm"/>
    <property type="match status" value="1"/>
</dbReference>
<dbReference type="Pfam" id="PF03781">
    <property type="entry name" value="FGE-sulfatase"/>
    <property type="match status" value="1"/>
</dbReference>
<dbReference type="InterPro" id="IPR005532">
    <property type="entry name" value="SUMF_dom"/>
</dbReference>
<evidence type="ECO:0000259" key="5">
    <source>
        <dbReference type="Pfam" id="PF08242"/>
    </source>
</evidence>
<dbReference type="InterPro" id="IPR027577">
    <property type="entry name" value="OvoA_Nterm"/>
</dbReference>
<dbReference type="PANTHER" id="PTHR23150">
    <property type="entry name" value="SULFATASE MODIFYING FACTOR 1, 2"/>
    <property type="match status" value="1"/>
</dbReference>
<dbReference type="InterPro" id="IPR024775">
    <property type="entry name" value="DinB-like"/>
</dbReference>
<dbReference type="PANTHER" id="PTHR23150:SF26">
    <property type="entry name" value="GENERIC METHYLTRANSFERASE"/>
    <property type="match status" value="1"/>
</dbReference>
<dbReference type="InterPro" id="IPR013217">
    <property type="entry name" value="Methyltransf_12"/>
</dbReference>
<dbReference type="InterPro" id="IPR016187">
    <property type="entry name" value="CTDL_fold"/>
</dbReference>
<dbReference type="Gene3D" id="3.40.50.150">
    <property type="entry name" value="Vaccinia Virus protein VP39"/>
    <property type="match status" value="1"/>
</dbReference>
<dbReference type="RefSeq" id="WP_262567988.1">
    <property type="nucleotide sequence ID" value="NZ_JAPFCC010000001.1"/>
</dbReference>
<evidence type="ECO:0000256" key="2">
    <source>
        <dbReference type="ARBA" id="ARBA00023004"/>
    </source>
</evidence>
<dbReference type="NCBIfam" id="TIGR04344">
    <property type="entry name" value="ovoA_Nterm"/>
    <property type="match status" value="1"/>
</dbReference>
<feature type="domain" description="Methyltransferase type 12" evidence="5">
    <location>
        <begin position="518"/>
        <end position="640"/>
    </location>
</feature>
<feature type="domain" description="DinB-like" evidence="6">
    <location>
        <begin position="44"/>
        <end position="172"/>
    </location>
</feature>
<feature type="domain" description="Sulfatase-modifying factor enzyme-like" evidence="4">
    <location>
        <begin position="203"/>
        <end position="455"/>
    </location>
</feature>
<dbReference type="InterPro" id="IPR027625">
    <property type="entry name" value="OvoA_Cterm"/>
</dbReference>
<gene>
    <name evidence="7" type="primary">ovoA</name>
    <name evidence="7" type="ORF">NX722_10860</name>
</gene>
<protein>
    <submittedName>
        <fullName evidence="7">5-histidylcysteine sulfoxide synthase</fullName>
    </submittedName>
</protein>
<comment type="pathway">
    <text evidence="3">Amino-acid biosynthesis; ergothioneine biosynthesis.</text>
</comment>
<reference evidence="7 8" key="1">
    <citation type="submission" date="2022-10" db="EMBL/GenBank/DDBJ databases">
        <title>High-quality genome sequences of two octocoral-associated bacteria, Endozoicomonas euniceicola EF212 and Endozoicomonas gorgoniicola PS125.</title>
        <authorList>
            <person name="Chiou Y.-J."/>
            <person name="Chen Y.-H."/>
        </authorList>
    </citation>
    <scope>NUCLEOTIDE SEQUENCE [LARGE SCALE GENOMIC DNA]</scope>
    <source>
        <strain evidence="7 8">PS125</strain>
    </source>
</reference>
<evidence type="ECO:0000256" key="3">
    <source>
        <dbReference type="ARBA" id="ARBA00037882"/>
    </source>
</evidence>